<dbReference type="Proteomes" id="UP000177376">
    <property type="component" value="Unassembled WGS sequence"/>
</dbReference>
<accession>A0A1G1YJY6</accession>
<reference evidence="1 2" key="1">
    <citation type="journal article" date="2016" name="Nat. Commun.">
        <title>Thousands of microbial genomes shed light on interconnected biogeochemical processes in an aquifer system.</title>
        <authorList>
            <person name="Anantharaman K."/>
            <person name="Brown C.T."/>
            <person name="Hug L.A."/>
            <person name="Sharon I."/>
            <person name="Castelle C.J."/>
            <person name="Probst A.J."/>
            <person name="Thomas B.C."/>
            <person name="Singh A."/>
            <person name="Wilkins M.J."/>
            <person name="Karaoz U."/>
            <person name="Brodie E.L."/>
            <person name="Williams K.H."/>
            <person name="Hubbard S.S."/>
            <person name="Banfield J.F."/>
        </authorList>
    </citation>
    <scope>NUCLEOTIDE SEQUENCE [LARGE SCALE GENOMIC DNA]</scope>
</reference>
<dbReference type="GO" id="GO:0000271">
    <property type="term" value="P:polysaccharide biosynthetic process"/>
    <property type="evidence" value="ECO:0007669"/>
    <property type="project" value="InterPro"/>
</dbReference>
<dbReference type="InterPro" id="IPR007833">
    <property type="entry name" value="Capsule_polysaccharide_synth"/>
</dbReference>
<dbReference type="Pfam" id="PF05159">
    <property type="entry name" value="Capsule_synth"/>
    <property type="match status" value="1"/>
</dbReference>
<gene>
    <name evidence="1" type="ORF">A3A02_04250</name>
</gene>
<proteinExistence type="predicted"/>
<dbReference type="SUPFAM" id="SSF53756">
    <property type="entry name" value="UDP-Glycosyltransferase/glycogen phosphorylase"/>
    <property type="match status" value="1"/>
</dbReference>
<evidence type="ECO:0000313" key="2">
    <source>
        <dbReference type="Proteomes" id="UP000177376"/>
    </source>
</evidence>
<dbReference type="GO" id="GO:0015774">
    <property type="term" value="P:polysaccharide transport"/>
    <property type="evidence" value="ECO:0007669"/>
    <property type="project" value="InterPro"/>
</dbReference>
<sequence length="507" mass="59408">MTTLKGKRILILQQRGWSRAIGRFLARKLAGEGCSLATITFQPAAHEFIINQKEVKYEMIISNDEVIDNPLTYLAGDNFSLKEICAELGVDSIWPMVYALRHFVKSYKDKYYFSFKKSKSDEEIIDYVKATYKYIRLIFEKFKPDIVIAANFVSLPHIMINLYGLKHNVPMFGVMNSMTSGYYIFVNDYLGSRGDFHNRIDELNLQSKESPNQQKAKKYIGEFRENFKQPNQGTYYTPENKSWIEKLKHELLPYREILRWYLKKRTNFVKNIGISIDYRPPRIVLRDHYCEKHYRKYMENLDYYPLEKLGKFVYFPLQFQPETVIDTVSPYFSNQIETARLVAMSLPDDYTLVVKEHPAMIGVRSPSYIEKLIRTVNVKMIDYRIPSETILRKTDLVVNAGGTILSEAAMYKKPVIQLGNMGTTLKLPNVFKHTDLTTLTKKIKEVLAINLNTEEYERKLENYVTAAFDTGFGFNYVAAWERGKGDMEELWRIYKKELEKNFLNKCF</sequence>
<evidence type="ECO:0008006" key="3">
    <source>
        <dbReference type="Google" id="ProtNLM"/>
    </source>
</evidence>
<evidence type="ECO:0000313" key="1">
    <source>
        <dbReference type="EMBL" id="OGY52591.1"/>
    </source>
</evidence>
<organism evidence="1 2">
    <name type="scientific">Candidatus Buchananbacteria bacterium RIFCSPLOWO2_01_FULL_39_33</name>
    <dbReference type="NCBI Taxonomy" id="1797543"/>
    <lineage>
        <taxon>Bacteria</taxon>
        <taxon>Candidatus Buchananiibacteriota</taxon>
    </lineage>
</organism>
<dbReference type="EMBL" id="MHIM01000014">
    <property type="protein sequence ID" value="OGY52591.1"/>
    <property type="molecule type" value="Genomic_DNA"/>
</dbReference>
<dbReference type="AlphaFoldDB" id="A0A1G1YJY6"/>
<comment type="caution">
    <text evidence="1">The sequence shown here is derived from an EMBL/GenBank/DDBJ whole genome shotgun (WGS) entry which is preliminary data.</text>
</comment>
<protein>
    <recommendedName>
        <fullName evidence="3">Capsule polysaccharide biosynthesis protein</fullName>
    </recommendedName>
</protein>
<name>A0A1G1YJY6_9BACT</name>